<dbReference type="InterPro" id="IPR052081">
    <property type="entry name" value="Dispatched_Hh_regulator"/>
</dbReference>
<proteinExistence type="inferred from homology"/>
<gene>
    <name evidence="10" type="ORF">PCOR1329_LOCUS78627</name>
</gene>
<keyword evidence="4 8" id="KW-0472">Membrane</keyword>
<dbReference type="Gene3D" id="1.20.1640.10">
    <property type="entry name" value="Multidrug efflux transporter AcrB transmembrane domain"/>
    <property type="match status" value="2"/>
</dbReference>
<reference evidence="10" key="1">
    <citation type="submission" date="2023-10" db="EMBL/GenBank/DDBJ databases">
        <authorList>
            <person name="Chen Y."/>
            <person name="Shah S."/>
            <person name="Dougan E. K."/>
            <person name="Thang M."/>
            <person name="Chan C."/>
        </authorList>
    </citation>
    <scope>NUCLEOTIDE SEQUENCE [LARGE SCALE GENOMIC DNA]</scope>
</reference>
<evidence type="ECO:0000256" key="6">
    <source>
        <dbReference type="ARBA" id="ARBA00038046"/>
    </source>
</evidence>
<comment type="subcellular location">
    <subcellularLocation>
        <location evidence="1">Membrane</location>
        <topology evidence="1">Multi-pass membrane protein</topology>
    </subcellularLocation>
</comment>
<dbReference type="Pfam" id="PF12349">
    <property type="entry name" value="Sterol-sensing"/>
    <property type="match status" value="1"/>
</dbReference>
<dbReference type="InterPro" id="IPR000731">
    <property type="entry name" value="SSD"/>
</dbReference>
<dbReference type="Proteomes" id="UP001189429">
    <property type="component" value="Unassembled WGS sequence"/>
</dbReference>
<feature type="region of interest" description="Disordered" evidence="7">
    <location>
        <begin position="1388"/>
        <end position="1450"/>
    </location>
</feature>
<evidence type="ECO:0000256" key="4">
    <source>
        <dbReference type="ARBA" id="ARBA00023136"/>
    </source>
</evidence>
<comment type="caution">
    <text evidence="10">The sequence shown here is derived from an EMBL/GenBank/DDBJ whole genome shotgun (WGS) entry which is preliminary data.</text>
</comment>
<evidence type="ECO:0000256" key="5">
    <source>
        <dbReference type="ARBA" id="ARBA00023180"/>
    </source>
</evidence>
<accession>A0ABN9XU30</accession>
<evidence type="ECO:0000313" key="10">
    <source>
        <dbReference type="EMBL" id="CAK0901793.1"/>
    </source>
</evidence>
<evidence type="ECO:0000256" key="7">
    <source>
        <dbReference type="SAM" id="MobiDB-lite"/>
    </source>
</evidence>
<evidence type="ECO:0000256" key="1">
    <source>
        <dbReference type="ARBA" id="ARBA00004141"/>
    </source>
</evidence>
<feature type="transmembrane region" description="Helical" evidence="8">
    <location>
        <begin position="1240"/>
        <end position="1261"/>
    </location>
</feature>
<feature type="transmembrane region" description="Helical" evidence="8">
    <location>
        <begin position="1273"/>
        <end position="1299"/>
    </location>
</feature>
<keyword evidence="3 8" id="KW-1133">Transmembrane helix</keyword>
<evidence type="ECO:0000313" key="11">
    <source>
        <dbReference type="Proteomes" id="UP001189429"/>
    </source>
</evidence>
<dbReference type="PROSITE" id="PS50156">
    <property type="entry name" value="SSD"/>
    <property type="match status" value="1"/>
</dbReference>
<feature type="transmembrane region" description="Helical" evidence="8">
    <location>
        <begin position="1207"/>
        <end position="1228"/>
    </location>
</feature>
<feature type="transmembrane region" description="Helical" evidence="8">
    <location>
        <begin position="1181"/>
        <end position="1201"/>
    </location>
</feature>
<feature type="compositionally biased region" description="Basic and acidic residues" evidence="7">
    <location>
        <begin position="1432"/>
        <end position="1450"/>
    </location>
</feature>
<dbReference type="InterPro" id="IPR053958">
    <property type="entry name" value="HMGCR/SNAP/NPC1-like_SSD"/>
</dbReference>
<comment type="similarity">
    <text evidence="6">Belongs to the dispatched family.</text>
</comment>
<feature type="transmembrane region" description="Helical" evidence="8">
    <location>
        <begin position="770"/>
        <end position="791"/>
    </location>
</feature>
<feature type="compositionally biased region" description="Low complexity" evidence="7">
    <location>
        <begin position="1341"/>
        <end position="1357"/>
    </location>
</feature>
<feature type="region of interest" description="Disordered" evidence="7">
    <location>
        <begin position="335"/>
        <end position="369"/>
    </location>
</feature>
<sequence length="1450" mass="155846">MAAVHVDIRSGTDGAAASRHAAILPACDFAEEAADHGAAAAEGAEATQRVSRHRAVHFAAEAAEHGAGAVAADAAGHDAVAAEGAEEASGRAVKQHRAVAFAAEVLGHDAVDAEGAEEAPGRAGRQRAVAFAAEATLHGAAAAEGAEAQRRAARHRAIAFAAEAAEHDAVAAESEESPARAASLPADAAAAECLEPQEGSISHLQRLSFSSSMSKRGSRELGAKLAERQPVTTPVDAESVHPSRWERFLAGEVVCSCCAFCFFLALMLLLTIGGLYGGFKLSDTGGTVLSSDIVHRGGGLRREAPRRAWLQPREGLRLPSLQPLLGRCWRGRQWGRRSPDGGRRQASVCSRERHPDHVRGSGATGTGCPGDDCDARSKNLLTERNMNAMKKFEDTLFGSRDFQDDYCLLWHPASGGDPVCTPPTSMLAQLYSDGPEVPETVKESFDAGFGNALGACMCSLTGEPSLACAPPAGPPQGPPSGQETPQDQVLTCLKGRPDHLALLPESAHGDPVATEAHLSSAMEDFCASMEAQDASWRFAPPFLSPMCSSTAWDHTEHGSAQPLQGDALRGFLEEVCSPDNPLMSPLRRFVLPSFACQGGFLAEHGTPFLMSMWMMGHDGHNQAELEAEYTGKLWNLYQEASKEAISDTNGEVRPMLLTEFTALKSMESLLIHDCALAIGSFLLVFFYMWFTIESFFLSSMGMLQVVMSCPPAFLVWKFIRPDGVGFLQFLTIFMILGIGADDIFVLVDAWKQAPVALDGMGTTADTFALGYRRAFSAMLTTTATTGAAFFFGAFNPVPAVSHFCLFACIVVVFDFLWCVSFFASSLCVYERFFMGHPCLCFGPQKPAGSCGGPGCCWGGFRRLIAAFKKPEPARATRRRSMKGEPWLERFCAGPLFSFVLRYRVSLVALWLLATAASGSAAGVLLKTATKPPEIGDEENDLVRFFAIMRDYFSIQEQQLVQVSWGLPEESAVSRFTSTNPITPEVNLLDRGAELLTTPASQQAALALCRSPDSAGARCESDLCLVYGSPGACLDERTAHGNVSLPTDPYCATGRYCFMKDWVEEYANINGIGFPVPDVDFVPLLESDGFRSYLEERRVANQQAGRHWDNTLEQTHTGWIIEDGTLKFAWMTFNASFKAQGTKDVLNRWHERWGDHVRTQAGVSDPRHSSKMYEFMVLQNELLSAAIQGILVSLFVTAVVLALVTFNWVLALIGLLNISVITVIFLGVMPLIPWELGSNECIFLIAVVGLAVDYSVHLLHAYNEHEAGTREEKMQGALGTMGISVASGAITTMGAGLTLFQCDIAFFQQYGSFIRGAQDHMIINFRTVSPPGAGHPPPPSPLGALRGARGDAQGAAGRVPARAEKPSKEVRKFELVCFSAPCHLPGDPHIAGSGAHQPAAPAPADGSRGRPGQDCAALLVGREAGRGRCGGPQRRDHREADGGREAVPRRL</sequence>
<evidence type="ECO:0000256" key="2">
    <source>
        <dbReference type="ARBA" id="ARBA00022692"/>
    </source>
</evidence>
<dbReference type="PANTHER" id="PTHR45951">
    <property type="entry name" value="PROTEIN DISPATCHED-RELATED"/>
    <property type="match status" value="1"/>
</dbReference>
<organism evidence="10 11">
    <name type="scientific">Prorocentrum cordatum</name>
    <dbReference type="NCBI Taxonomy" id="2364126"/>
    <lineage>
        <taxon>Eukaryota</taxon>
        <taxon>Sar</taxon>
        <taxon>Alveolata</taxon>
        <taxon>Dinophyceae</taxon>
        <taxon>Prorocentrales</taxon>
        <taxon>Prorocentraceae</taxon>
        <taxon>Prorocentrum</taxon>
    </lineage>
</organism>
<dbReference type="EMBL" id="CAUYUJ010020982">
    <property type="protein sequence ID" value="CAK0901793.1"/>
    <property type="molecule type" value="Genomic_DNA"/>
</dbReference>
<evidence type="ECO:0000256" key="8">
    <source>
        <dbReference type="SAM" id="Phobius"/>
    </source>
</evidence>
<evidence type="ECO:0000259" key="9">
    <source>
        <dbReference type="PROSITE" id="PS50156"/>
    </source>
</evidence>
<feature type="domain" description="SSD" evidence="9">
    <location>
        <begin position="695"/>
        <end position="828"/>
    </location>
</feature>
<protein>
    <recommendedName>
        <fullName evidence="9">SSD domain-containing protein</fullName>
    </recommendedName>
</protein>
<feature type="transmembrane region" description="Helical" evidence="8">
    <location>
        <begin position="669"/>
        <end position="690"/>
    </location>
</feature>
<keyword evidence="11" id="KW-1185">Reference proteome</keyword>
<evidence type="ECO:0000256" key="3">
    <source>
        <dbReference type="ARBA" id="ARBA00022989"/>
    </source>
</evidence>
<feature type="region of interest" description="Disordered" evidence="7">
    <location>
        <begin position="1328"/>
        <end position="1364"/>
    </location>
</feature>
<feature type="transmembrane region" description="Helical" evidence="8">
    <location>
        <begin position="726"/>
        <end position="750"/>
    </location>
</feature>
<feature type="transmembrane region" description="Helical" evidence="8">
    <location>
        <begin position="803"/>
        <end position="823"/>
    </location>
</feature>
<dbReference type="PANTHER" id="PTHR45951:SF7">
    <property type="entry name" value="SSD DOMAIN-CONTAINING PROTEIN"/>
    <property type="match status" value="1"/>
</dbReference>
<keyword evidence="2 8" id="KW-0812">Transmembrane</keyword>
<name>A0ABN9XU30_9DINO</name>
<keyword evidence="5" id="KW-0325">Glycoprotein</keyword>
<feature type="transmembrane region" description="Helical" evidence="8">
    <location>
        <begin position="248"/>
        <end position="272"/>
    </location>
</feature>
<feature type="compositionally biased region" description="Basic and acidic residues" evidence="7">
    <location>
        <begin position="350"/>
        <end position="359"/>
    </location>
</feature>
<dbReference type="SUPFAM" id="SSF82866">
    <property type="entry name" value="Multidrug efflux transporter AcrB transmembrane domain"/>
    <property type="match status" value="2"/>
</dbReference>